<reference evidence="1" key="2">
    <citation type="submission" date="2020-09" db="EMBL/GenBank/DDBJ databases">
        <authorList>
            <person name="Sun Q."/>
            <person name="Zhou Y."/>
        </authorList>
    </citation>
    <scope>NUCLEOTIDE SEQUENCE</scope>
    <source>
        <strain evidence="1">CGMCC 4.7398</strain>
    </source>
</reference>
<evidence type="ECO:0000313" key="2">
    <source>
        <dbReference type="Proteomes" id="UP000627369"/>
    </source>
</evidence>
<organism evidence="1 2">
    <name type="scientific">Promicromonospora soli</name>
    <dbReference type="NCBI Taxonomy" id="2035533"/>
    <lineage>
        <taxon>Bacteria</taxon>
        <taxon>Bacillati</taxon>
        <taxon>Actinomycetota</taxon>
        <taxon>Actinomycetes</taxon>
        <taxon>Micrococcales</taxon>
        <taxon>Promicromonosporaceae</taxon>
        <taxon>Promicromonospora</taxon>
    </lineage>
</organism>
<dbReference type="RefSeq" id="WP_189671889.1">
    <property type="nucleotide sequence ID" value="NZ_BNAS01000013.1"/>
</dbReference>
<dbReference type="Proteomes" id="UP000627369">
    <property type="component" value="Unassembled WGS sequence"/>
</dbReference>
<dbReference type="AlphaFoldDB" id="A0A919L1F6"/>
<reference evidence="1" key="1">
    <citation type="journal article" date="2014" name="Int. J. Syst. Evol. Microbiol.">
        <title>Complete genome sequence of Corynebacterium casei LMG S-19264T (=DSM 44701T), isolated from a smear-ripened cheese.</title>
        <authorList>
            <consortium name="US DOE Joint Genome Institute (JGI-PGF)"/>
            <person name="Walter F."/>
            <person name="Albersmeier A."/>
            <person name="Kalinowski J."/>
            <person name="Ruckert C."/>
        </authorList>
    </citation>
    <scope>NUCLEOTIDE SEQUENCE</scope>
    <source>
        <strain evidence="1">CGMCC 4.7398</strain>
    </source>
</reference>
<proteinExistence type="predicted"/>
<comment type="caution">
    <text evidence="1">The sequence shown here is derived from an EMBL/GenBank/DDBJ whole genome shotgun (WGS) entry which is preliminary data.</text>
</comment>
<name>A0A919L1F6_9MICO</name>
<sequence length="82" mass="9252">MALDETTRQVNKRAVDALDEADYRLREADFNVLRAVEPLEGLSKYTNAHDPALEELRAVAARIRAAREDVSRRLAAESEGER</sequence>
<dbReference type="EMBL" id="BNAS01000013">
    <property type="protein sequence ID" value="GHH80427.1"/>
    <property type="molecule type" value="Genomic_DNA"/>
</dbReference>
<gene>
    <name evidence="1" type="ORF">GCM10017772_48500</name>
</gene>
<accession>A0A919L1F6</accession>
<protein>
    <submittedName>
        <fullName evidence="1">Uncharacterized protein</fullName>
    </submittedName>
</protein>
<evidence type="ECO:0000313" key="1">
    <source>
        <dbReference type="EMBL" id="GHH80427.1"/>
    </source>
</evidence>
<keyword evidence="2" id="KW-1185">Reference proteome</keyword>